<organism evidence="1">
    <name type="scientific">Anguilla anguilla</name>
    <name type="common">European freshwater eel</name>
    <name type="synonym">Muraena anguilla</name>
    <dbReference type="NCBI Taxonomy" id="7936"/>
    <lineage>
        <taxon>Eukaryota</taxon>
        <taxon>Metazoa</taxon>
        <taxon>Chordata</taxon>
        <taxon>Craniata</taxon>
        <taxon>Vertebrata</taxon>
        <taxon>Euteleostomi</taxon>
        <taxon>Actinopterygii</taxon>
        <taxon>Neopterygii</taxon>
        <taxon>Teleostei</taxon>
        <taxon>Anguilliformes</taxon>
        <taxon>Anguillidae</taxon>
        <taxon>Anguilla</taxon>
    </lineage>
</organism>
<accession>A0A0E9PIL9</accession>
<reference evidence="1" key="1">
    <citation type="submission" date="2014-11" db="EMBL/GenBank/DDBJ databases">
        <authorList>
            <person name="Amaro Gonzalez C."/>
        </authorList>
    </citation>
    <scope>NUCLEOTIDE SEQUENCE</scope>
</reference>
<dbReference type="AlphaFoldDB" id="A0A0E9PIL9"/>
<proteinExistence type="predicted"/>
<evidence type="ECO:0000313" key="1">
    <source>
        <dbReference type="EMBL" id="JAH03693.1"/>
    </source>
</evidence>
<sequence length="85" mass="9908">MPQSSSLNALMWNSSEARWDCKWGTVIAPEGRSDWPWGATAGATTQFFFTWRHKCARRGMTVTHTRKLRSFNTWTRGSQRFCLKH</sequence>
<dbReference type="EMBL" id="GBXM01104884">
    <property type="protein sequence ID" value="JAH03693.1"/>
    <property type="molecule type" value="Transcribed_RNA"/>
</dbReference>
<name>A0A0E9PIL9_ANGAN</name>
<protein>
    <submittedName>
        <fullName evidence="1">Uncharacterized protein</fullName>
    </submittedName>
</protein>
<reference evidence="1" key="2">
    <citation type="journal article" date="2015" name="Fish Shellfish Immunol.">
        <title>Early steps in the European eel (Anguilla anguilla)-Vibrio vulnificus interaction in the gills: Role of the RtxA13 toxin.</title>
        <authorList>
            <person name="Callol A."/>
            <person name="Pajuelo D."/>
            <person name="Ebbesson L."/>
            <person name="Teles M."/>
            <person name="MacKenzie S."/>
            <person name="Amaro C."/>
        </authorList>
    </citation>
    <scope>NUCLEOTIDE SEQUENCE</scope>
</reference>